<feature type="transmembrane region" description="Helical" evidence="1">
    <location>
        <begin position="12"/>
        <end position="31"/>
    </location>
</feature>
<dbReference type="PANTHER" id="PTHR31362">
    <property type="entry name" value="GLYCOSYLTRANSFERASE STELLO1-RELATED"/>
    <property type="match status" value="1"/>
</dbReference>
<keyword evidence="1" id="KW-1133">Transmembrane helix</keyword>
<keyword evidence="1" id="KW-0472">Membrane</keyword>
<comment type="caution">
    <text evidence="2">The sequence shown here is derived from an EMBL/GenBank/DDBJ whole genome shotgun (WGS) entry which is preliminary data.</text>
</comment>
<reference evidence="2 3" key="1">
    <citation type="submission" date="2024-01" db="EMBL/GenBank/DDBJ databases">
        <title>The genome of the rayed Mediterranean limpet Patella caerulea (Linnaeus, 1758).</title>
        <authorList>
            <person name="Anh-Thu Weber A."/>
            <person name="Halstead-Nussloch G."/>
        </authorList>
    </citation>
    <scope>NUCLEOTIDE SEQUENCE [LARGE SCALE GENOMIC DNA]</scope>
    <source>
        <strain evidence="2">AATW-2023a</strain>
        <tissue evidence="2">Whole specimen</tissue>
    </source>
</reference>
<dbReference type="Proteomes" id="UP001347796">
    <property type="component" value="Unassembled WGS sequence"/>
</dbReference>
<name>A0AAN8Q1P5_PATCE</name>
<dbReference type="EMBL" id="JAZGQO010000002">
    <property type="protein sequence ID" value="KAK6192844.1"/>
    <property type="molecule type" value="Genomic_DNA"/>
</dbReference>
<organism evidence="2 3">
    <name type="scientific">Patella caerulea</name>
    <name type="common">Rayed Mediterranean limpet</name>
    <dbReference type="NCBI Taxonomy" id="87958"/>
    <lineage>
        <taxon>Eukaryota</taxon>
        <taxon>Metazoa</taxon>
        <taxon>Spiralia</taxon>
        <taxon>Lophotrochozoa</taxon>
        <taxon>Mollusca</taxon>
        <taxon>Gastropoda</taxon>
        <taxon>Patellogastropoda</taxon>
        <taxon>Patelloidea</taxon>
        <taxon>Patellidae</taxon>
        <taxon>Patella</taxon>
    </lineage>
</organism>
<protein>
    <submittedName>
        <fullName evidence="2">Uncharacterized protein</fullName>
    </submittedName>
</protein>
<evidence type="ECO:0000313" key="3">
    <source>
        <dbReference type="Proteomes" id="UP001347796"/>
    </source>
</evidence>
<sequence length="762" mass="89545">MRDGSMVVLKQSIVFVFIIILVLGATFIVYLKPRSTFHKTLQLSWDTVQFNESIVKRPVGKLNDKWIVISDSTASQENLDYLQNITDWMVVLVYDHSESSTLQCRKPRCVVLDQTEQKKLGYQIFEFIPHEKNKNKCMGYMYAIQHGAKYIYDTDGASYPWNNLTEFLYEEKSHGLRYNTTHIFNPYRHFGQPTLWPRGYPVNSVGENITHKYFLGHWNTPLIQQTMTEGSSDVDAYIRLTRKKTESVLNVTFDRQAPPVFISANVFSPLNAQNTLFHYKAMWALLLPISTPRLVSDIWRGYWAQRLLWEIGGTISFLPPNGRRILKPHSYFNEAVNEKDLYFRSENLINLLQKWQCGPNLGFFYCMMDLTTTMATKEFLGINDVKLVEAWLNDLKALNYTEPKRVLKPNTLPQPSKQRKIDELKPVYFWPTVQPPPSLFRNRPSEGPKWFQMKQISNLCSNFSLTLHNMVQSNLTQFPNILLVILFNYPHYGAVPYLEKLYRVHFKNILYCGDNIRAFEQVAQTLYPRRLSFIEIFSNKGYNGMRCLNYAMKMKFNVEGYLMTGDDAIINPWSLKSLPLTEIWGVNREVRTLAMEVKDCKYCNWWWGQYGRERFIKSLEEMKMLSKKNSDAKKTIKLFLSQLNNNTRKKEAAFKGMSDVYYIPRRHKDKFIFISDIFCKHEFFLELAFPTLTAGLEPVNKILRLSGRYIWGPTRDKFQGLYSSKQNYYHPIKIEKEVKANRSLIFQFFCKKYLPFSFEHVV</sequence>
<proteinExistence type="predicted"/>
<dbReference type="Pfam" id="PF03385">
    <property type="entry name" value="STELLO"/>
    <property type="match status" value="2"/>
</dbReference>
<dbReference type="InterPro" id="IPR005049">
    <property type="entry name" value="STL-like"/>
</dbReference>
<evidence type="ECO:0000313" key="2">
    <source>
        <dbReference type="EMBL" id="KAK6192844.1"/>
    </source>
</evidence>
<dbReference type="AlphaFoldDB" id="A0AAN8Q1P5"/>
<dbReference type="PANTHER" id="PTHR31362:SF0">
    <property type="entry name" value="EXOSTOSIN DOMAIN-CONTAINING PROTEIN-RELATED"/>
    <property type="match status" value="1"/>
</dbReference>
<keyword evidence="3" id="KW-1185">Reference proteome</keyword>
<gene>
    <name evidence="2" type="ORF">SNE40_004245</name>
</gene>
<accession>A0AAN8Q1P5</accession>
<evidence type="ECO:0000256" key="1">
    <source>
        <dbReference type="SAM" id="Phobius"/>
    </source>
</evidence>
<keyword evidence="1" id="KW-0812">Transmembrane</keyword>